<dbReference type="EMBL" id="CP030759">
    <property type="protein sequence ID" value="AXA34916.1"/>
    <property type="molecule type" value="Genomic_DNA"/>
</dbReference>
<keyword evidence="2" id="KW-0472">Membrane</keyword>
<evidence type="ECO:0000256" key="2">
    <source>
        <dbReference type="SAM" id="Phobius"/>
    </source>
</evidence>
<gene>
    <name evidence="3" type="ORF">BRCON_0139</name>
</gene>
<feature type="compositionally biased region" description="Polar residues" evidence="1">
    <location>
        <begin position="51"/>
        <end position="66"/>
    </location>
</feature>
<evidence type="ECO:0000313" key="3">
    <source>
        <dbReference type="EMBL" id="AXA34916.1"/>
    </source>
</evidence>
<dbReference type="KEGG" id="schv:BRCON_0139"/>
<accession>A0A2Z4Y1X2</accession>
<evidence type="ECO:0000313" key="4">
    <source>
        <dbReference type="Proteomes" id="UP000262583"/>
    </source>
</evidence>
<reference evidence="3 4" key="1">
    <citation type="submission" date="2018-05" db="EMBL/GenBank/DDBJ databases">
        <title>A metagenomic window into the 2 km-deep terrestrial subsurface aquifer revealed taxonomically and functionally diverse microbial community comprising novel uncultured bacterial lineages.</title>
        <authorList>
            <person name="Kadnikov V.V."/>
            <person name="Mardanov A.V."/>
            <person name="Beletsky A.V."/>
            <person name="Banks D."/>
            <person name="Pimenov N.V."/>
            <person name="Frank Y.A."/>
            <person name="Karnachuk O.V."/>
            <person name="Ravin N.V."/>
        </authorList>
    </citation>
    <scope>NUCLEOTIDE SEQUENCE [LARGE SCALE GENOMIC DNA]</scope>
    <source>
        <strain evidence="3">BY</strain>
    </source>
</reference>
<keyword evidence="2" id="KW-1133">Transmembrane helix</keyword>
<name>A0A2Z4Y1X2_SUMC1</name>
<feature type="region of interest" description="Disordered" evidence="1">
    <location>
        <begin position="32"/>
        <end position="70"/>
    </location>
</feature>
<feature type="transmembrane region" description="Helical" evidence="2">
    <location>
        <begin position="6"/>
        <end position="27"/>
    </location>
</feature>
<proteinExistence type="predicted"/>
<dbReference type="AlphaFoldDB" id="A0A2Z4Y1X2"/>
<organism evidence="3 4">
    <name type="scientific">Sumerlaea chitinivorans</name>
    <dbReference type="NCBI Taxonomy" id="2250252"/>
    <lineage>
        <taxon>Bacteria</taxon>
        <taxon>Candidatus Sumerlaeota</taxon>
        <taxon>Candidatus Sumerlaeia</taxon>
        <taxon>Candidatus Sumerlaeales</taxon>
        <taxon>Candidatus Sumerlaeaceae</taxon>
        <taxon>Candidatus Sumerlaea</taxon>
    </lineage>
</organism>
<dbReference type="Proteomes" id="UP000262583">
    <property type="component" value="Chromosome"/>
</dbReference>
<evidence type="ECO:0000256" key="1">
    <source>
        <dbReference type="SAM" id="MobiDB-lite"/>
    </source>
</evidence>
<protein>
    <submittedName>
        <fullName evidence="3">Uncharacterized protein</fullName>
    </submittedName>
</protein>
<keyword evidence="2" id="KW-0812">Transmembrane</keyword>
<sequence>MKQNAARNLIIAVIIVLVGAWLGRVLLGQRSARDQSARASEQTDESRGTSKRTATTRGTEGSTRITSQERKKFEVKREFLGLANAATSSPAWSVDPEHQPRAYMTADFRGLDAPPEGFKLENVVLTEEGFTLPPPAPGEENKPRTGIIESPPQMFDFFSNAITPMWKEKLPDGTDMFVEAQVSPDGVHWGPWQWVEIDEDSFGQVSPTYPDGRPNPNYGYTIGTTLAWGLTQWGYVRYRVRLFSEGPESPVLSMFRIFFQDSTLGEGQVADPATMPQVEYTETAQQSASPTEGGNVQ</sequence>